<dbReference type="Pfam" id="PF07044">
    <property type="entry name" value="DUF1329"/>
    <property type="match status" value="1"/>
</dbReference>
<evidence type="ECO:0000256" key="1">
    <source>
        <dbReference type="SAM" id="SignalP"/>
    </source>
</evidence>
<keyword evidence="1" id="KW-0732">Signal</keyword>
<feature type="chain" id="PRO_5046292514" evidence="1">
    <location>
        <begin position="23"/>
        <end position="457"/>
    </location>
</feature>
<dbReference type="CDD" id="cd16329">
    <property type="entry name" value="LolA_like"/>
    <property type="match status" value="1"/>
</dbReference>
<keyword evidence="3" id="KW-1185">Reference proteome</keyword>
<dbReference type="RefSeq" id="WP_047542248.1">
    <property type="nucleotide sequence ID" value="NZ_CP117450.1"/>
</dbReference>
<sequence>MTQVKYLLSVALGCVIAAPAFSAPTADETSQIGKSLTEFGATIAANADGSIPAYDPAKALNKAPAGYAPIDPKGGFPYVDPYAGEKPILTITAKNMDQYLDKLDDGNKSLLARYPEYRIDVYPTHRSAPPLPKWARDNTLNNIGKPRLEGDGTGLADAHAQVPFPIPKTGSEAMWNFNTRFFRPYETGNFVTYLIDSAGQKTLVTDSSVYYEHEYWDNSKTSSEFSNRLLNVNNAPAAKSGSKDMRFSPLRMDEKADSAWSYSPGQRRVRLAPEFKYDTVAAQYGGLITFDEINGFDGKMDRFDFKLVGKKEMYIPYNSYRTSGAATDDLVRSGYANPDLMRWELHRVWVVEATLKPGQRHANPRKMFYLDEDSWSMAVYNSYDAAGKLHRSQNFASFVAYDDVPMIRSESVVMYDHSKGNYALASMSGGTRTGWHAAEPFSPNLLSSAAMAGAGIR</sequence>
<evidence type="ECO:0000313" key="3">
    <source>
        <dbReference type="Proteomes" id="UP001236748"/>
    </source>
</evidence>
<dbReference type="InterPro" id="IPR010752">
    <property type="entry name" value="DUF1329"/>
</dbReference>
<reference evidence="2 3" key="1">
    <citation type="submission" date="2023-02" db="EMBL/GenBank/DDBJ databases">
        <title>Evolution of Hrp T3SS in non-pathogenic Pseudomonas fluorescens.</title>
        <authorList>
            <person name="Liao K."/>
            <person name="Wei H."/>
            <person name="Gu Y."/>
        </authorList>
    </citation>
    <scope>NUCLEOTIDE SEQUENCE [LARGE SCALE GENOMIC DNA]</scope>
    <source>
        <strain evidence="2 3">FP2043</strain>
    </source>
</reference>
<feature type="signal peptide" evidence="1">
    <location>
        <begin position="1"/>
        <end position="22"/>
    </location>
</feature>
<dbReference type="EMBL" id="CP117450">
    <property type="protein sequence ID" value="WLH05106.1"/>
    <property type="molecule type" value="Genomic_DNA"/>
</dbReference>
<evidence type="ECO:0000313" key="2">
    <source>
        <dbReference type="EMBL" id="WLH05106.1"/>
    </source>
</evidence>
<name>A0ABY9FP70_9PSED</name>
<dbReference type="Gene3D" id="2.50.20.10">
    <property type="entry name" value="Lipoprotein localisation LolA/LolB/LppX"/>
    <property type="match status" value="1"/>
</dbReference>
<protein>
    <submittedName>
        <fullName evidence="2">DUF1329 domain-containing protein</fullName>
    </submittedName>
</protein>
<organism evidence="2 3">
    <name type="scientific">Pseudomonas lurida</name>
    <dbReference type="NCBI Taxonomy" id="244566"/>
    <lineage>
        <taxon>Bacteria</taxon>
        <taxon>Pseudomonadati</taxon>
        <taxon>Pseudomonadota</taxon>
        <taxon>Gammaproteobacteria</taxon>
        <taxon>Pseudomonadales</taxon>
        <taxon>Pseudomonadaceae</taxon>
        <taxon>Pseudomonas</taxon>
    </lineage>
</organism>
<accession>A0ABY9FP70</accession>
<dbReference type="Proteomes" id="UP001236748">
    <property type="component" value="Chromosome"/>
</dbReference>
<proteinExistence type="predicted"/>
<gene>
    <name evidence="2" type="ORF">PSH67_19945</name>
</gene>